<feature type="domain" description="TonB C-terminal" evidence="2">
    <location>
        <begin position="186"/>
        <end position="277"/>
    </location>
</feature>
<dbReference type="GO" id="GO:0098797">
    <property type="term" value="C:plasma membrane protein complex"/>
    <property type="evidence" value="ECO:0007669"/>
    <property type="project" value="TreeGrafter"/>
</dbReference>
<dbReference type="GO" id="GO:0055085">
    <property type="term" value="P:transmembrane transport"/>
    <property type="evidence" value="ECO:0007669"/>
    <property type="project" value="InterPro"/>
</dbReference>
<protein>
    <submittedName>
        <fullName evidence="3">Energy transducer TonB</fullName>
    </submittedName>
</protein>
<gene>
    <name evidence="3" type="ORF">D3H65_19395</name>
</gene>
<dbReference type="Proteomes" id="UP000263900">
    <property type="component" value="Chromosome"/>
</dbReference>
<dbReference type="PANTHER" id="PTHR33446:SF2">
    <property type="entry name" value="PROTEIN TONB"/>
    <property type="match status" value="1"/>
</dbReference>
<organism evidence="3 4">
    <name type="scientific">Paraflavitalea soli</name>
    <dbReference type="NCBI Taxonomy" id="2315862"/>
    <lineage>
        <taxon>Bacteria</taxon>
        <taxon>Pseudomonadati</taxon>
        <taxon>Bacteroidota</taxon>
        <taxon>Chitinophagia</taxon>
        <taxon>Chitinophagales</taxon>
        <taxon>Chitinophagaceae</taxon>
        <taxon>Paraflavitalea</taxon>
    </lineage>
</organism>
<dbReference type="AlphaFoldDB" id="A0A3B7MNC5"/>
<dbReference type="EMBL" id="CP032157">
    <property type="protein sequence ID" value="AXY76014.1"/>
    <property type="molecule type" value="Genomic_DNA"/>
</dbReference>
<evidence type="ECO:0000256" key="1">
    <source>
        <dbReference type="SAM" id="Phobius"/>
    </source>
</evidence>
<reference evidence="3 4" key="1">
    <citation type="submission" date="2018-09" db="EMBL/GenBank/DDBJ databases">
        <title>Genome sequencing of strain 6GH32-13.</title>
        <authorList>
            <person name="Weon H.-Y."/>
            <person name="Heo J."/>
            <person name="Kwon S.-W."/>
        </authorList>
    </citation>
    <scope>NUCLEOTIDE SEQUENCE [LARGE SCALE GENOMIC DNA]</scope>
    <source>
        <strain evidence="3 4">5GH32-13</strain>
    </source>
</reference>
<accession>A0A3B7MNC5</accession>
<dbReference type="OrthoDB" id="1039448at2"/>
<keyword evidence="1" id="KW-0472">Membrane</keyword>
<sequence>MEISNILSADILDIIFEGRNKSYGAYELRKSYKRRLLLSITVMLSVLLLLLGGYLFANGNDKEQIAKEIIIPDNELKLIDQEEKVEPPPPLKQPPPQQVETKQFTQMKIVPDEQVKPEEKPPAVADLEDVKIGTANLDGVKDEGVTAPPNDDAGKGVTEIIKKKDDTDYGGLFTKVEIESKYPGGPPAWARFLNKNLANNYPQDAIDNEIQGKVEIMFIVDTLGNVSNVEAVAGPKELWDAAIRVIKKSGTWEPAIQNGRRVKSYKRQPIVFKLGDD</sequence>
<dbReference type="GO" id="GO:0031992">
    <property type="term" value="F:energy transducer activity"/>
    <property type="evidence" value="ECO:0007669"/>
    <property type="project" value="TreeGrafter"/>
</dbReference>
<dbReference type="InterPro" id="IPR051045">
    <property type="entry name" value="TonB-dependent_transducer"/>
</dbReference>
<feature type="transmembrane region" description="Helical" evidence="1">
    <location>
        <begin position="36"/>
        <end position="57"/>
    </location>
</feature>
<dbReference type="PROSITE" id="PS52015">
    <property type="entry name" value="TONB_CTD"/>
    <property type="match status" value="1"/>
</dbReference>
<proteinExistence type="predicted"/>
<dbReference type="RefSeq" id="WP_119051893.1">
    <property type="nucleotide sequence ID" value="NZ_CP032157.1"/>
</dbReference>
<dbReference type="PANTHER" id="PTHR33446">
    <property type="entry name" value="PROTEIN TONB-RELATED"/>
    <property type="match status" value="1"/>
</dbReference>
<keyword evidence="4" id="KW-1185">Reference proteome</keyword>
<evidence type="ECO:0000259" key="2">
    <source>
        <dbReference type="PROSITE" id="PS52015"/>
    </source>
</evidence>
<dbReference type="InterPro" id="IPR037682">
    <property type="entry name" value="TonB_C"/>
</dbReference>
<evidence type="ECO:0000313" key="4">
    <source>
        <dbReference type="Proteomes" id="UP000263900"/>
    </source>
</evidence>
<evidence type="ECO:0000313" key="3">
    <source>
        <dbReference type="EMBL" id="AXY76014.1"/>
    </source>
</evidence>
<dbReference type="Pfam" id="PF03544">
    <property type="entry name" value="TonB_C"/>
    <property type="match status" value="1"/>
</dbReference>
<name>A0A3B7MNC5_9BACT</name>
<dbReference type="SUPFAM" id="SSF74653">
    <property type="entry name" value="TolA/TonB C-terminal domain"/>
    <property type="match status" value="1"/>
</dbReference>
<keyword evidence="1" id="KW-0812">Transmembrane</keyword>
<keyword evidence="1" id="KW-1133">Transmembrane helix</keyword>
<dbReference type="KEGG" id="pseg:D3H65_19395"/>
<dbReference type="Gene3D" id="3.30.1150.10">
    <property type="match status" value="1"/>
</dbReference>